<dbReference type="AlphaFoldDB" id="A0A0K1QBM8"/>
<accession>A0A0K1QBM8</accession>
<dbReference type="GO" id="GO:0003677">
    <property type="term" value="F:DNA binding"/>
    <property type="evidence" value="ECO:0007669"/>
    <property type="project" value="InterPro"/>
</dbReference>
<sequence>MLSDAVSEMVKAYMAQGAAKSEWVDQKNSPLGRRRHCDLAREKKLPSVKDGRRVLIKRSDIDAYLKSKQVVSIDEDAEFEAEAKRLAAEMGDG</sequence>
<dbReference type="Proteomes" id="UP000064967">
    <property type="component" value="Chromosome"/>
</dbReference>
<dbReference type="EMBL" id="CP012333">
    <property type="protein sequence ID" value="AKV03154.1"/>
    <property type="molecule type" value="Genomic_DNA"/>
</dbReference>
<dbReference type="NCBIfam" id="TIGR01764">
    <property type="entry name" value="excise"/>
    <property type="match status" value="1"/>
</dbReference>
<dbReference type="KEGG" id="llu:AKJ09_09817"/>
<evidence type="ECO:0000313" key="3">
    <source>
        <dbReference type="Proteomes" id="UP000064967"/>
    </source>
</evidence>
<organism evidence="2 3">
    <name type="scientific">Labilithrix luteola</name>
    <dbReference type="NCBI Taxonomy" id="1391654"/>
    <lineage>
        <taxon>Bacteria</taxon>
        <taxon>Pseudomonadati</taxon>
        <taxon>Myxococcota</taxon>
        <taxon>Polyangia</taxon>
        <taxon>Polyangiales</taxon>
        <taxon>Labilitrichaceae</taxon>
        <taxon>Labilithrix</taxon>
    </lineage>
</organism>
<reference evidence="2 3" key="1">
    <citation type="submission" date="2015-08" db="EMBL/GenBank/DDBJ databases">
        <authorList>
            <person name="Babu N.S."/>
            <person name="Beckwith C.J."/>
            <person name="Beseler K.G."/>
            <person name="Brison A."/>
            <person name="Carone J.V."/>
            <person name="Caskin T.P."/>
            <person name="Diamond M."/>
            <person name="Durham M.E."/>
            <person name="Foxe J.M."/>
            <person name="Go M."/>
            <person name="Henderson B.A."/>
            <person name="Jones I.B."/>
            <person name="McGettigan J.A."/>
            <person name="Micheletti S.J."/>
            <person name="Nasrallah M.E."/>
            <person name="Ortiz D."/>
            <person name="Piller C.R."/>
            <person name="Privatt S.R."/>
            <person name="Schneider S.L."/>
            <person name="Sharp S."/>
            <person name="Smith T.C."/>
            <person name="Stanton J.D."/>
            <person name="Ullery H.E."/>
            <person name="Wilson R.J."/>
            <person name="Serrano M.G."/>
            <person name="Buck G."/>
            <person name="Lee V."/>
            <person name="Wang Y."/>
            <person name="Carvalho R."/>
            <person name="Voegtly L."/>
            <person name="Shi R."/>
            <person name="Duckworth R."/>
            <person name="Johnson A."/>
            <person name="Loviza R."/>
            <person name="Walstead R."/>
            <person name="Shah Z."/>
            <person name="Kiflezghi M."/>
            <person name="Wade K."/>
            <person name="Ball S.L."/>
            <person name="Bradley K.W."/>
            <person name="Asai D.J."/>
            <person name="Bowman C.A."/>
            <person name="Russell D.A."/>
            <person name="Pope W.H."/>
            <person name="Jacobs-Sera D."/>
            <person name="Hendrix R.W."/>
            <person name="Hatfull G.F."/>
        </authorList>
    </citation>
    <scope>NUCLEOTIDE SEQUENCE [LARGE SCALE GENOMIC DNA]</scope>
    <source>
        <strain evidence="2 3">DSM 27648</strain>
    </source>
</reference>
<feature type="domain" description="Helix-turn-helix" evidence="1">
    <location>
        <begin position="38"/>
        <end position="68"/>
    </location>
</feature>
<name>A0A0K1QBM8_9BACT</name>
<dbReference type="Pfam" id="PF12728">
    <property type="entry name" value="HTH_17"/>
    <property type="match status" value="1"/>
</dbReference>
<evidence type="ECO:0000313" key="2">
    <source>
        <dbReference type="EMBL" id="AKV03154.1"/>
    </source>
</evidence>
<dbReference type="InterPro" id="IPR010093">
    <property type="entry name" value="SinI_DNA-bd"/>
</dbReference>
<dbReference type="InterPro" id="IPR041657">
    <property type="entry name" value="HTH_17"/>
</dbReference>
<gene>
    <name evidence="2" type="ORF">AKJ09_09817</name>
</gene>
<evidence type="ECO:0000259" key="1">
    <source>
        <dbReference type="Pfam" id="PF12728"/>
    </source>
</evidence>
<keyword evidence="3" id="KW-1185">Reference proteome</keyword>
<proteinExistence type="predicted"/>
<dbReference type="STRING" id="1391654.AKJ09_09817"/>
<protein>
    <recommendedName>
        <fullName evidence="1">Helix-turn-helix domain-containing protein</fullName>
    </recommendedName>
</protein>